<evidence type="ECO:0000256" key="1">
    <source>
        <dbReference type="ARBA" id="ARBA00004496"/>
    </source>
</evidence>
<comment type="function">
    <text evidence="14">Part of a stress-induced multi-chaperone system, it is involved in the recovery of the cell from heat-induced damage, in cooperation with DnaK, DnaJ and GrpE.</text>
</comment>
<dbReference type="GO" id="GO:0005829">
    <property type="term" value="C:cytosol"/>
    <property type="evidence" value="ECO:0007669"/>
    <property type="project" value="UniProtKB-ARBA"/>
</dbReference>
<evidence type="ECO:0000256" key="10">
    <source>
        <dbReference type="ARBA" id="ARBA00023186"/>
    </source>
</evidence>
<sequence>MRIDKMTSRLQNALADAQSLAVGNDNNTIEPLHLMQALLDQKDGGTRGLLQQLSVDPNRFRQSVAEGIDGLARVKDNQGDVQMGQELGRLLNMTDKLAQQRGDGYISSELFLLAATEDKGPLGKVFREFGVTKDSMAQAIDSMRGGETVDDPSAEENREALDKYTSDLTARARDGKLDPVIGRDDEIRRTIQVLQRRQKNNPVLIGEPGVGKTAIIEGLAQRIVDGEVPDGLKDKRVLALDLGALLAGAKYRGDFEERLKAVLNELGKEEGQVILFIDELHTMVGAGKTEGSMDAGNMLKPALARGELHCVGATTLDEYRENIEKDAALERRFQKVMVNEPTEEDTIAILRGLKERYEVHHGVEVTDGAIIAAAKLSNRYITDRKLPDKAIDLVDEAASQIRIEMDSKPESLDRLERRLIQLKIEREALKKEKDEASKKRLDELSEQIADLEKEYADLEEVWNTEKASLHGAQRVKEQLEEARIELDNARRTGDLQRMSEIQYGQIPELERQLDRASQAEMMEMSLLRNRVTDEEIAEVVGKWTGIPVSKMLEGEKDKLLRMEQSLHERVIGQDEAISAVANAVRRSRAGLSDPHRPNGSFLFLGPTGVGKTELCKALANFLFDTEEAMVRIDMSEFMEKHSVARLIGAPPGYVGYEQGGYLTEAVRRRPYSVLLLDEVEKAHGDVFNILLQVLDDGRLTDGQGRTVDFRNTVIVMTSNLGSDIIQTMAGEGQYEQMKSSVMDVVSSHFRPEFINRVDDVVVFHPLDEEQIEGIAQIQIDQLNARLAEQELSLSLSEEAMKKIAGVGYDPVYGARPLKRAIQRYIENPLSQQLLEGEFQPGTNIQANVEGDAFRFTAG</sequence>
<keyword evidence="9 14" id="KW-0175">Coiled coil</keyword>
<proteinExistence type="inferred from homology"/>
<dbReference type="FunFam" id="3.40.50.300:FF:000010">
    <property type="entry name" value="Chaperone clpB 1, putative"/>
    <property type="match status" value="1"/>
</dbReference>
<dbReference type="EMBL" id="NSKD01000006">
    <property type="protein sequence ID" value="PAU79585.1"/>
    <property type="molecule type" value="Genomic_DNA"/>
</dbReference>
<dbReference type="GO" id="GO:0034605">
    <property type="term" value="P:cellular response to heat"/>
    <property type="evidence" value="ECO:0007669"/>
    <property type="project" value="TreeGrafter"/>
</dbReference>
<evidence type="ECO:0000259" key="15">
    <source>
        <dbReference type="PROSITE" id="PS51903"/>
    </source>
</evidence>
<evidence type="ECO:0000256" key="14">
    <source>
        <dbReference type="RuleBase" id="RU362034"/>
    </source>
</evidence>
<dbReference type="GO" id="GO:0016887">
    <property type="term" value="F:ATP hydrolysis activity"/>
    <property type="evidence" value="ECO:0007669"/>
    <property type="project" value="InterPro"/>
</dbReference>
<evidence type="ECO:0000313" key="17">
    <source>
        <dbReference type="Proteomes" id="UP000218896"/>
    </source>
</evidence>
<dbReference type="NCBIfam" id="NF008118">
    <property type="entry name" value="PRK10865.1"/>
    <property type="match status" value="1"/>
</dbReference>
<dbReference type="SUPFAM" id="SSF52540">
    <property type="entry name" value="P-loop containing nucleoside triphosphate hydrolases"/>
    <property type="match status" value="2"/>
</dbReference>
<dbReference type="Gene3D" id="1.10.1780.10">
    <property type="entry name" value="Clp, N-terminal domain"/>
    <property type="match status" value="1"/>
</dbReference>
<evidence type="ECO:0000256" key="13">
    <source>
        <dbReference type="RuleBase" id="RU004432"/>
    </source>
</evidence>
<comment type="caution">
    <text evidence="16">The sequence shown here is derived from an EMBL/GenBank/DDBJ whole genome shotgun (WGS) entry which is preliminary data.</text>
</comment>
<dbReference type="NCBIfam" id="TIGR03346">
    <property type="entry name" value="chaperone_ClpB"/>
    <property type="match status" value="1"/>
</dbReference>
<dbReference type="PROSITE" id="PS00871">
    <property type="entry name" value="CLPAB_2"/>
    <property type="match status" value="1"/>
</dbReference>
<dbReference type="Pfam" id="PF02861">
    <property type="entry name" value="Clp_N"/>
    <property type="match status" value="1"/>
</dbReference>
<dbReference type="PRINTS" id="PR00300">
    <property type="entry name" value="CLPPROTEASEA"/>
</dbReference>
<dbReference type="InterPro" id="IPR041546">
    <property type="entry name" value="ClpA/ClpB_AAA_lid"/>
</dbReference>
<organism evidence="16 17">
    <name type="scientific">Halovibrio salipaludis</name>
    <dbReference type="NCBI Taxonomy" id="2032626"/>
    <lineage>
        <taxon>Bacteria</taxon>
        <taxon>Pseudomonadati</taxon>
        <taxon>Pseudomonadota</taxon>
        <taxon>Gammaproteobacteria</taxon>
        <taxon>Oceanospirillales</taxon>
        <taxon>Halomonadaceae</taxon>
        <taxon>Halovibrio</taxon>
    </lineage>
</organism>
<evidence type="ECO:0000256" key="11">
    <source>
        <dbReference type="ARBA" id="ARBA00026057"/>
    </source>
</evidence>
<dbReference type="GO" id="GO:0042802">
    <property type="term" value="F:identical protein binding"/>
    <property type="evidence" value="ECO:0007669"/>
    <property type="project" value="UniProtKB-ARBA"/>
</dbReference>
<evidence type="ECO:0000256" key="2">
    <source>
        <dbReference type="ARBA" id="ARBA00008675"/>
    </source>
</evidence>
<dbReference type="Pfam" id="PF00004">
    <property type="entry name" value="AAA"/>
    <property type="match status" value="1"/>
</dbReference>
<dbReference type="PROSITE" id="PS51903">
    <property type="entry name" value="CLP_R"/>
    <property type="match status" value="1"/>
</dbReference>
<dbReference type="FunFam" id="3.40.50.300:FF:000025">
    <property type="entry name" value="ATP-dependent Clp protease subunit"/>
    <property type="match status" value="1"/>
</dbReference>
<feature type="coiled-coil region" evidence="14">
    <location>
        <begin position="412"/>
        <end position="492"/>
    </location>
</feature>
<accession>A0A2A2F4R3</accession>
<evidence type="ECO:0000256" key="5">
    <source>
        <dbReference type="ARBA" id="ARBA00022737"/>
    </source>
</evidence>
<dbReference type="FunFam" id="3.40.50.300:FF:000120">
    <property type="entry name" value="ATP-dependent chaperone ClpB"/>
    <property type="match status" value="1"/>
</dbReference>
<keyword evidence="8 14" id="KW-0346">Stress response</keyword>
<dbReference type="Gene3D" id="3.40.50.300">
    <property type="entry name" value="P-loop containing nucleotide triphosphate hydrolases"/>
    <property type="match status" value="3"/>
</dbReference>
<dbReference type="FunFam" id="1.10.8.60:FF:000017">
    <property type="entry name" value="ATP-dependent chaperone ClpB"/>
    <property type="match status" value="1"/>
</dbReference>
<dbReference type="InterPro" id="IPR036628">
    <property type="entry name" value="Clp_N_dom_sf"/>
</dbReference>
<dbReference type="GO" id="GO:0005524">
    <property type="term" value="F:ATP binding"/>
    <property type="evidence" value="ECO:0007669"/>
    <property type="project" value="UniProtKB-UniRule"/>
</dbReference>
<evidence type="ECO:0000256" key="9">
    <source>
        <dbReference type="ARBA" id="ARBA00023054"/>
    </source>
</evidence>
<dbReference type="GO" id="GO:0042026">
    <property type="term" value="P:protein refolding"/>
    <property type="evidence" value="ECO:0007669"/>
    <property type="project" value="UniProtKB-UniRule"/>
</dbReference>
<comment type="subunit">
    <text evidence="11">Homohexamer. The oligomerization is ATP-dependent.</text>
</comment>
<dbReference type="InterPro" id="IPR027417">
    <property type="entry name" value="P-loop_NTPase"/>
</dbReference>
<comment type="subunit">
    <text evidence="14">Homohexamer; The oligomerization is ATP-dependent.</text>
</comment>
<dbReference type="Pfam" id="PF07724">
    <property type="entry name" value="AAA_2"/>
    <property type="match status" value="1"/>
</dbReference>
<keyword evidence="7 13" id="KW-0067">ATP-binding</keyword>
<dbReference type="PANTHER" id="PTHR11638:SF18">
    <property type="entry name" value="HEAT SHOCK PROTEIN 104"/>
    <property type="match status" value="1"/>
</dbReference>
<reference evidence="16 17" key="1">
    <citation type="submission" date="2017-08" db="EMBL/GenBank/DDBJ databases">
        <title>Halovibrio sewagensis sp. nov., isolated from wastewater of high salinity.</title>
        <authorList>
            <person name="Dong X."/>
            <person name="Zhang G."/>
        </authorList>
    </citation>
    <scope>NUCLEOTIDE SEQUENCE [LARGE SCALE GENOMIC DNA]</scope>
    <source>
        <strain evidence="16 17">YL5-2</strain>
    </source>
</reference>
<dbReference type="OrthoDB" id="9803641at2"/>
<dbReference type="RefSeq" id="WP_095618043.1">
    <property type="nucleotide sequence ID" value="NZ_NSKD01000006.1"/>
</dbReference>
<dbReference type="Proteomes" id="UP000218896">
    <property type="component" value="Unassembled WGS sequence"/>
</dbReference>
<dbReference type="InterPro" id="IPR004176">
    <property type="entry name" value="Clp_R_N"/>
</dbReference>
<dbReference type="InterPro" id="IPR003593">
    <property type="entry name" value="AAA+_ATPase"/>
</dbReference>
<dbReference type="FunFam" id="1.10.1780.10:FF:000003">
    <property type="entry name" value="ATP-dependent chaperone ClpB"/>
    <property type="match status" value="1"/>
</dbReference>
<comment type="similarity">
    <text evidence="2 13">Belongs to the ClpA/ClpB family.</text>
</comment>
<comment type="subcellular location">
    <subcellularLocation>
        <location evidence="1 14">Cytoplasm</location>
    </subcellularLocation>
</comment>
<dbReference type="InterPro" id="IPR001270">
    <property type="entry name" value="ClpA/B"/>
</dbReference>
<dbReference type="SMART" id="SM01086">
    <property type="entry name" value="ClpB_D2-small"/>
    <property type="match status" value="1"/>
</dbReference>
<dbReference type="CDD" id="cd19499">
    <property type="entry name" value="RecA-like_ClpB_Hsp104-like"/>
    <property type="match status" value="1"/>
</dbReference>
<evidence type="ECO:0000256" key="7">
    <source>
        <dbReference type="ARBA" id="ARBA00022840"/>
    </source>
</evidence>
<keyword evidence="10 13" id="KW-0143">Chaperone</keyword>
<dbReference type="PANTHER" id="PTHR11638">
    <property type="entry name" value="ATP-DEPENDENT CLP PROTEASE"/>
    <property type="match status" value="1"/>
</dbReference>
<dbReference type="SUPFAM" id="SSF81923">
    <property type="entry name" value="Double Clp-N motif"/>
    <property type="match status" value="1"/>
</dbReference>
<evidence type="ECO:0000256" key="8">
    <source>
        <dbReference type="ARBA" id="ARBA00023016"/>
    </source>
</evidence>
<dbReference type="InterPro" id="IPR019489">
    <property type="entry name" value="Clp_ATPase_C"/>
</dbReference>
<dbReference type="Pfam" id="PF17871">
    <property type="entry name" value="AAA_lid_9"/>
    <property type="match status" value="1"/>
</dbReference>
<evidence type="ECO:0000256" key="3">
    <source>
        <dbReference type="ARBA" id="ARBA00017574"/>
    </source>
</evidence>
<dbReference type="CDD" id="cd00009">
    <property type="entry name" value="AAA"/>
    <property type="match status" value="1"/>
</dbReference>
<dbReference type="InterPro" id="IPR017730">
    <property type="entry name" value="Chaperonin_ClpB"/>
</dbReference>
<dbReference type="InterPro" id="IPR018368">
    <property type="entry name" value="ClpA/B_CS1"/>
</dbReference>
<name>A0A2A2F4R3_9GAMM</name>
<dbReference type="PROSITE" id="PS00870">
    <property type="entry name" value="CLPAB_1"/>
    <property type="match status" value="1"/>
</dbReference>
<keyword evidence="17" id="KW-1185">Reference proteome</keyword>
<dbReference type="AlphaFoldDB" id="A0A2A2F4R3"/>
<feature type="domain" description="Clp R" evidence="15">
    <location>
        <begin position="3"/>
        <end position="146"/>
    </location>
</feature>
<keyword evidence="6 13" id="KW-0547">Nucleotide-binding</keyword>
<dbReference type="Gene3D" id="1.10.8.60">
    <property type="match status" value="1"/>
</dbReference>
<evidence type="ECO:0000256" key="4">
    <source>
        <dbReference type="ARBA" id="ARBA00022490"/>
    </source>
</evidence>
<keyword evidence="4 14" id="KW-0963">Cytoplasm</keyword>
<dbReference type="Pfam" id="PF10431">
    <property type="entry name" value="ClpB_D2-small"/>
    <property type="match status" value="1"/>
</dbReference>
<dbReference type="InterPro" id="IPR050130">
    <property type="entry name" value="ClpA_ClpB"/>
</dbReference>
<dbReference type="InterPro" id="IPR028299">
    <property type="entry name" value="ClpA/B_CS2"/>
</dbReference>
<evidence type="ECO:0000256" key="12">
    <source>
        <dbReference type="PROSITE-ProRule" id="PRU01251"/>
    </source>
</evidence>
<dbReference type="InterPro" id="IPR003959">
    <property type="entry name" value="ATPase_AAA_core"/>
</dbReference>
<evidence type="ECO:0000256" key="6">
    <source>
        <dbReference type="ARBA" id="ARBA00022741"/>
    </source>
</evidence>
<evidence type="ECO:0000313" key="16">
    <source>
        <dbReference type="EMBL" id="PAU79585.1"/>
    </source>
</evidence>
<keyword evidence="5 12" id="KW-0677">Repeat</keyword>
<dbReference type="SMART" id="SM00382">
    <property type="entry name" value="AAA"/>
    <property type="match status" value="2"/>
</dbReference>
<gene>
    <name evidence="14" type="primary">clpB</name>
    <name evidence="16" type="ORF">CK501_12290</name>
</gene>
<protein>
    <recommendedName>
        <fullName evidence="3 14">Chaperone protein ClpB</fullName>
    </recommendedName>
</protein>